<dbReference type="Proteomes" id="UP000278627">
    <property type="component" value="Unassembled WGS sequence"/>
</dbReference>
<name>A0A0N4TK11_BRUPA</name>
<dbReference type="AlphaFoldDB" id="A0A0N4TK11"/>
<dbReference type="WBParaSite" id="BPAG_0000865601-mRNA-1">
    <property type="protein sequence ID" value="BPAG_0000865601-mRNA-1"/>
    <property type="gene ID" value="BPAG_0000865601"/>
</dbReference>
<accession>A0A0N4TK11</accession>
<protein>
    <submittedName>
        <fullName evidence="5">Chitin-binding type-2 domain-containing protein</fullName>
    </submittedName>
</protein>
<dbReference type="InterPro" id="IPR000884">
    <property type="entry name" value="TSP1_rpt"/>
</dbReference>
<feature type="region of interest" description="Disordered" evidence="1">
    <location>
        <begin position="561"/>
        <end position="586"/>
    </location>
</feature>
<proteinExistence type="predicted"/>
<reference evidence="5" key="1">
    <citation type="submission" date="2016-04" db="UniProtKB">
        <authorList>
            <consortium name="WormBaseParasite"/>
        </authorList>
    </citation>
    <scope>IDENTIFICATION</scope>
</reference>
<reference evidence="3 4" key="2">
    <citation type="submission" date="2018-11" db="EMBL/GenBank/DDBJ databases">
        <authorList>
            <consortium name="Pathogen Informatics"/>
        </authorList>
    </citation>
    <scope>NUCLEOTIDE SEQUENCE [LARGE SCALE GENOMIC DNA]</scope>
</reference>
<organism evidence="5">
    <name type="scientific">Brugia pahangi</name>
    <name type="common">Filarial nematode worm</name>
    <dbReference type="NCBI Taxonomy" id="6280"/>
    <lineage>
        <taxon>Eukaryota</taxon>
        <taxon>Metazoa</taxon>
        <taxon>Ecdysozoa</taxon>
        <taxon>Nematoda</taxon>
        <taxon>Chromadorea</taxon>
        <taxon>Rhabditida</taxon>
        <taxon>Spirurina</taxon>
        <taxon>Spiruromorpha</taxon>
        <taxon>Filarioidea</taxon>
        <taxon>Onchocercidae</taxon>
        <taxon>Brugia</taxon>
    </lineage>
</organism>
<keyword evidence="4" id="KW-1185">Reference proteome</keyword>
<dbReference type="EMBL" id="UZAD01013137">
    <property type="protein sequence ID" value="VDN89804.1"/>
    <property type="molecule type" value="Genomic_DNA"/>
</dbReference>
<feature type="chain" id="PRO_5043121992" evidence="2">
    <location>
        <begin position="24"/>
        <end position="791"/>
    </location>
</feature>
<dbReference type="PROSITE" id="PS50092">
    <property type="entry name" value="TSP1"/>
    <property type="match status" value="2"/>
</dbReference>
<evidence type="ECO:0000313" key="5">
    <source>
        <dbReference type="WBParaSite" id="BPAG_0000865601-mRNA-1"/>
    </source>
</evidence>
<evidence type="ECO:0000256" key="1">
    <source>
        <dbReference type="SAM" id="MobiDB-lite"/>
    </source>
</evidence>
<evidence type="ECO:0000313" key="4">
    <source>
        <dbReference type="Proteomes" id="UP000278627"/>
    </source>
</evidence>
<gene>
    <name evidence="3" type="ORF">BPAG_LOCUS8618</name>
</gene>
<feature type="region of interest" description="Disordered" evidence="1">
    <location>
        <begin position="225"/>
        <end position="288"/>
    </location>
</feature>
<feature type="compositionally biased region" description="Polar residues" evidence="1">
    <location>
        <begin position="254"/>
        <end position="288"/>
    </location>
</feature>
<evidence type="ECO:0000256" key="2">
    <source>
        <dbReference type="SAM" id="SignalP"/>
    </source>
</evidence>
<keyword evidence="2" id="KW-0732">Signal</keyword>
<dbReference type="SMART" id="SM00209">
    <property type="entry name" value="TSP1"/>
    <property type="match status" value="2"/>
</dbReference>
<sequence>MISFLIKQLLLLTLLSLAKVVFGNEVTEFPFNYRTGKLNQFVGFATPHSPPPTNGPFIYGSVWASWSAWSFCVNKVRVRVRACNTVRGFSCLGKKQEFMECDLDYMQPAVQESDYTAVDPWEEDRKEAMKQLYSHKYSSDQSEKVNSDENKNKFIPRESGIRRRERVRVTTKESHNDYQSMTQEAVLNDKQITSTLATTRDFNTKTIGQSLSSSLSDAIITTDMPLSSNTNKQQQQQKQHPSESLDQIPVSASIRRQSPVASESSLMQSVHRSPQISHLSDGSKSAQFDQNERSVLFTATERILIDEQENEPILSVNDNEMNTAAIPSKVLVWMPPGITTWISQETTNANDNFPNIITTTTSNNLLNSIKSKTFISEMNKISSLSTTIPITTTNTMKMSKVEAKIPSNYHSSISIPIAKALTPIDKSEAMIRRNEFTDDKTQFAFPESNTLRLKSLKIHSNPVNVKPKISNYGISLKKFDQLEEDQQALSSFDILPEHVITDNNNLKYAPRKISDALASASKTYVADQSHKILQNGNFHQASDNDRAAADKALDLLLRAMSSDDDDDDGNNNDNIDQPTKKSLPNKNLYVKESSNTEIELEEINKNVESSKSLKKTTEELTKENNNKMESHWKAMNLNLVPRGPLTSTFTPTTAPTVIDQSRIFLVSMNENATSNWSEWTNWQRCFCGKQIRTRVCHYETSFLVKGCQGKSYESRECYERDHCPTTIAPVPPTRTSFISTNIESKIRKSPLHQPLSTATAQKTTDLKDRYFSVYNISSNIGQMIAENDKLR</sequence>
<feature type="signal peptide" evidence="2">
    <location>
        <begin position="1"/>
        <end position="23"/>
    </location>
</feature>
<evidence type="ECO:0000313" key="3">
    <source>
        <dbReference type="EMBL" id="VDN89804.1"/>
    </source>
</evidence>